<evidence type="ECO:0000313" key="2">
    <source>
        <dbReference type="EMBL" id="CAM42303.1"/>
    </source>
</evidence>
<feature type="transmembrane region" description="Helical" evidence="1">
    <location>
        <begin position="176"/>
        <end position="199"/>
    </location>
</feature>
<keyword evidence="1" id="KW-1133">Transmembrane helix</keyword>
<feature type="transmembrane region" description="Helical" evidence="1">
    <location>
        <begin position="219"/>
        <end position="241"/>
    </location>
</feature>
<feature type="transmembrane region" description="Helical" evidence="1">
    <location>
        <begin position="76"/>
        <end position="96"/>
    </location>
</feature>
<evidence type="ECO:0000256" key="1">
    <source>
        <dbReference type="SAM" id="Phobius"/>
    </source>
</evidence>
<dbReference type="KEGG" id="lbz:LBRM_24_1280"/>
<reference evidence="2 3" key="2">
    <citation type="journal article" date="2011" name="Genome Res.">
        <title>Chromosome and gene copy number variation allow major structural change between species and strains of Leishmania.</title>
        <authorList>
            <person name="Rogers M.B."/>
            <person name="Hilley J.D."/>
            <person name="Dickens N.J."/>
            <person name="Wilkes J."/>
            <person name="Bates P.A."/>
            <person name="Depledge D.P."/>
            <person name="Harris D."/>
            <person name="Her Y."/>
            <person name="Herzyk P."/>
            <person name="Imamura H."/>
            <person name="Otto T.D."/>
            <person name="Sanders M."/>
            <person name="Seeger K."/>
            <person name="Dujardin J.C."/>
            <person name="Berriman M."/>
            <person name="Smith D.F."/>
            <person name="Hertz-Fowler C."/>
            <person name="Mottram J.C."/>
        </authorList>
    </citation>
    <scope>NUCLEOTIDE SEQUENCE [LARGE SCALE GENOMIC DNA]</scope>
    <source>
        <strain evidence="2 3">MHOM/BR/75/M2904</strain>
    </source>
</reference>
<dbReference type="AlphaFoldDB" id="A4HDI3"/>
<dbReference type="OMA" id="GCKQRRD"/>
<name>A4HDI3_LEIBR</name>
<dbReference type="InParanoid" id="A4HDI3"/>
<protein>
    <submittedName>
        <fullName evidence="2">Amastin-like surface protein-like protein</fullName>
    </submittedName>
</protein>
<reference evidence="2 3" key="1">
    <citation type="journal article" date="2007" name="Nat. Genet.">
        <title>Comparative genomic analysis of three Leishmania species that cause diverse human disease.</title>
        <authorList>
            <person name="Peacock C.S."/>
            <person name="Seeger K."/>
            <person name="Harris D."/>
            <person name="Murphy L."/>
            <person name="Ruiz J.C."/>
            <person name="Quail M.A."/>
            <person name="Peters N."/>
            <person name="Adlem E."/>
            <person name="Tivey A."/>
            <person name="Aslett M."/>
            <person name="Kerhornou A."/>
            <person name="Ivens A."/>
            <person name="Fraser A."/>
            <person name="Rajandream M.A."/>
            <person name="Carver T."/>
            <person name="Norbertczak H."/>
            <person name="Chillingworth T."/>
            <person name="Hance Z."/>
            <person name="Jagels K."/>
            <person name="Moule S."/>
            <person name="Ormond D."/>
            <person name="Rutter S."/>
            <person name="Squares R."/>
            <person name="Whitehead S."/>
            <person name="Rabbinowitsch E."/>
            <person name="Arrowsmith C."/>
            <person name="White B."/>
            <person name="Thurston S."/>
            <person name="Bringaud F."/>
            <person name="Baldauf S.L."/>
            <person name="Faulconbridge A."/>
            <person name="Jeffares D."/>
            <person name="Depledge D.P."/>
            <person name="Oyola S.O."/>
            <person name="Hilley J.D."/>
            <person name="Brito L.O."/>
            <person name="Tosi L.R."/>
            <person name="Barrell B."/>
            <person name="Cruz A.K."/>
            <person name="Mottram J.C."/>
            <person name="Smith D.F."/>
            <person name="Berriman M."/>
        </authorList>
    </citation>
    <scope>NUCLEOTIDE SEQUENCE [LARGE SCALE GENOMIC DNA]</scope>
    <source>
        <strain evidence="2 3">MHOM/BR/75/M2904</strain>
    </source>
</reference>
<feature type="transmembrane region" description="Helical" evidence="1">
    <location>
        <begin position="146"/>
        <end position="170"/>
    </location>
</feature>
<dbReference type="Pfam" id="PF07344">
    <property type="entry name" value="Amastin"/>
    <property type="match status" value="1"/>
</dbReference>
<keyword evidence="1" id="KW-0812">Transmembrane</keyword>
<dbReference type="PANTHER" id="PTHR33297:SF4">
    <property type="entry name" value="AMASTIN"/>
    <property type="match status" value="1"/>
</dbReference>
<accession>A4HDI3</accession>
<proteinExistence type="predicted"/>
<keyword evidence="3" id="KW-1185">Reference proteome</keyword>
<dbReference type="GeneID" id="5415972"/>
<dbReference type="EMBL" id="FR798999">
    <property type="protein sequence ID" value="CAM42303.1"/>
    <property type="molecule type" value="Genomic_DNA"/>
</dbReference>
<organism evidence="2 3">
    <name type="scientific">Leishmania braziliensis</name>
    <dbReference type="NCBI Taxonomy" id="5660"/>
    <lineage>
        <taxon>Eukaryota</taxon>
        <taxon>Discoba</taxon>
        <taxon>Euglenozoa</taxon>
        <taxon>Kinetoplastea</taxon>
        <taxon>Metakinetoplastina</taxon>
        <taxon>Trypanosomatida</taxon>
        <taxon>Trypanosomatidae</taxon>
        <taxon>Leishmaniinae</taxon>
        <taxon>Leishmania</taxon>
        <taxon>Leishmania braziliensis species complex</taxon>
    </lineage>
</organism>
<sequence length="242" mass="26508">MRVCVYHIGIRYPHPTSPYFFSSTRYTEITPTRRHELSLFFHHPPPHPTPHSINPIHIPKDTSQPPHITMSALHPLIGAIISIALQFLVFLFVLVATPISQIESVFGPGCFTFFGFKSHCSSLSVDTTGTAAFGCAQRRNNMNGGAVFAIISLFTTLAALVLAVMLLLRIPCMVPFALLFAGLSVFTILISWACVAGAFTIKMCGDRWSNFAMKYGPGFGLMVTAWCLQIANVVVLSIISFG</sequence>
<keyword evidence="1" id="KW-0472">Membrane</keyword>
<dbReference type="Proteomes" id="UP000007258">
    <property type="component" value="Chromosome 24"/>
</dbReference>
<dbReference type="InterPro" id="IPR009944">
    <property type="entry name" value="Amastin"/>
</dbReference>
<gene>
    <name evidence="2" type="ORF">LBRM_24_1280</name>
</gene>
<dbReference type="VEuPathDB" id="TriTrypDB:LbrM.24.1280"/>
<dbReference type="PANTHER" id="PTHR33297">
    <property type="entry name" value="AMASTIN-LIKE SURFACE PROTEIN-LIKE PROTEIN-RELATED"/>
    <property type="match status" value="1"/>
</dbReference>
<dbReference type="RefSeq" id="XP_001565393.1">
    <property type="nucleotide sequence ID" value="XM_001565343.1"/>
</dbReference>
<evidence type="ECO:0000313" key="3">
    <source>
        <dbReference type="Proteomes" id="UP000007258"/>
    </source>
</evidence>